<dbReference type="RefSeq" id="XP_056694291.1">
    <property type="nucleotide sequence ID" value="XM_056838313.1"/>
</dbReference>
<proteinExistence type="predicted"/>
<dbReference type="Proteomes" id="UP000813463">
    <property type="component" value="Chromosome 3"/>
</dbReference>
<reference evidence="2" key="2">
    <citation type="submission" date="2025-08" db="UniProtKB">
        <authorList>
            <consortium name="RefSeq"/>
        </authorList>
    </citation>
    <scope>IDENTIFICATION</scope>
    <source>
        <tissue evidence="2">Leaf</tissue>
    </source>
</reference>
<protein>
    <submittedName>
        <fullName evidence="2">Uncharacterized protein</fullName>
    </submittedName>
</protein>
<gene>
    <name evidence="2" type="primary">LOC130469256</name>
</gene>
<dbReference type="GeneID" id="130469256"/>
<accession>A0ABM3RFA0</accession>
<sequence length="151" mass="16989">MDRLDIIIDKNSNNNNNNTKNAKKGLMQMQWTNEKHSNFLRFMEASFVRNLMEGATTANDTATTTTTAAATNSRQSHLLHPVHPRLDRFIPDISESTLDSSNRSAHSSVRVSRTCNRQKGRAIIRPYKMSHDQVVPQVVPQLEDISGDKGV</sequence>
<evidence type="ECO:0000313" key="2">
    <source>
        <dbReference type="RefSeq" id="XP_056694291.1"/>
    </source>
</evidence>
<evidence type="ECO:0000313" key="1">
    <source>
        <dbReference type="Proteomes" id="UP000813463"/>
    </source>
</evidence>
<reference evidence="1" key="1">
    <citation type="journal article" date="2021" name="Nat. Commun.">
        <title>Genomic analyses provide insights into spinach domestication and the genetic basis of agronomic traits.</title>
        <authorList>
            <person name="Cai X."/>
            <person name="Sun X."/>
            <person name="Xu C."/>
            <person name="Sun H."/>
            <person name="Wang X."/>
            <person name="Ge C."/>
            <person name="Zhang Z."/>
            <person name="Wang Q."/>
            <person name="Fei Z."/>
            <person name="Jiao C."/>
            <person name="Wang Q."/>
        </authorList>
    </citation>
    <scope>NUCLEOTIDE SEQUENCE [LARGE SCALE GENOMIC DNA]</scope>
    <source>
        <strain evidence="1">cv. Varoflay</strain>
    </source>
</reference>
<organism evidence="1 2">
    <name type="scientific">Spinacia oleracea</name>
    <name type="common">Spinach</name>
    <dbReference type="NCBI Taxonomy" id="3562"/>
    <lineage>
        <taxon>Eukaryota</taxon>
        <taxon>Viridiplantae</taxon>
        <taxon>Streptophyta</taxon>
        <taxon>Embryophyta</taxon>
        <taxon>Tracheophyta</taxon>
        <taxon>Spermatophyta</taxon>
        <taxon>Magnoliopsida</taxon>
        <taxon>eudicotyledons</taxon>
        <taxon>Gunneridae</taxon>
        <taxon>Pentapetalae</taxon>
        <taxon>Caryophyllales</taxon>
        <taxon>Chenopodiaceae</taxon>
        <taxon>Chenopodioideae</taxon>
        <taxon>Anserineae</taxon>
        <taxon>Spinacia</taxon>
    </lineage>
</organism>
<keyword evidence="1" id="KW-1185">Reference proteome</keyword>
<name>A0ABM3RFA0_SPIOL</name>